<dbReference type="EMBL" id="MU842813">
    <property type="protein sequence ID" value="KAK2034687.1"/>
    <property type="molecule type" value="Genomic_DNA"/>
</dbReference>
<organism evidence="1 2">
    <name type="scientific">Colletotrichum zoysiae</name>
    <dbReference type="NCBI Taxonomy" id="1216348"/>
    <lineage>
        <taxon>Eukaryota</taxon>
        <taxon>Fungi</taxon>
        <taxon>Dikarya</taxon>
        <taxon>Ascomycota</taxon>
        <taxon>Pezizomycotina</taxon>
        <taxon>Sordariomycetes</taxon>
        <taxon>Hypocreomycetidae</taxon>
        <taxon>Glomerellales</taxon>
        <taxon>Glomerellaceae</taxon>
        <taxon>Colletotrichum</taxon>
        <taxon>Colletotrichum graminicola species complex</taxon>
    </lineage>
</organism>
<name>A0AAD9HUQ5_9PEZI</name>
<proteinExistence type="predicted"/>
<dbReference type="AlphaFoldDB" id="A0AAD9HUQ5"/>
<protein>
    <submittedName>
        <fullName evidence="1">Uncharacterized protein</fullName>
    </submittedName>
</protein>
<comment type="caution">
    <text evidence="1">The sequence shown here is derived from an EMBL/GenBank/DDBJ whole genome shotgun (WGS) entry which is preliminary data.</text>
</comment>
<evidence type="ECO:0000313" key="1">
    <source>
        <dbReference type="EMBL" id="KAK2034687.1"/>
    </source>
</evidence>
<evidence type="ECO:0000313" key="2">
    <source>
        <dbReference type="Proteomes" id="UP001232148"/>
    </source>
</evidence>
<reference evidence="1" key="1">
    <citation type="submission" date="2021-06" db="EMBL/GenBank/DDBJ databases">
        <title>Comparative genomics, transcriptomics and evolutionary studies reveal genomic signatures of adaptation to plant cell wall in hemibiotrophic fungi.</title>
        <authorList>
            <consortium name="DOE Joint Genome Institute"/>
            <person name="Baroncelli R."/>
            <person name="Diaz J.F."/>
            <person name="Benocci T."/>
            <person name="Peng M."/>
            <person name="Battaglia E."/>
            <person name="Haridas S."/>
            <person name="Andreopoulos W."/>
            <person name="Labutti K."/>
            <person name="Pangilinan J."/>
            <person name="Floch G.L."/>
            <person name="Makela M.R."/>
            <person name="Henrissat B."/>
            <person name="Grigoriev I.V."/>
            <person name="Crouch J.A."/>
            <person name="De Vries R.P."/>
            <person name="Sukno S.A."/>
            <person name="Thon M.R."/>
        </authorList>
    </citation>
    <scope>NUCLEOTIDE SEQUENCE</scope>
    <source>
        <strain evidence="1">MAFF235873</strain>
    </source>
</reference>
<keyword evidence="2" id="KW-1185">Reference proteome</keyword>
<gene>
    <name evidence="1" type="ORF">LX32DRAFT_634174</name>
</gene>
<sequence length="71" mass="7897">MRSAGSSCWLCLCTCCHFEQGEIQNWKPQSRPAPRVDAWSVVLPIVLDAIVPTLQMVPVPPSVQPTYLELC</sequence>
<dbReference type="Proteomes" id="UP001232148">
    <property type="component" value="Unassembled WGS sequence"/>
</dbReference>
<accession>A0AAD9HUQ5</accession>